<dbReference type="PANTHER" id="PTHR43046:SF2">
    <property type="entry name" value="8-OXO-DGTP DIPHOSPHATASE-RELATED"/>
    <property type="match status" value="1"/>
</dbReference>
<name>A0A840DEN0_9MICO</name>
<dbReference type="Pfam" id="PF00293">
    <property type="entry name" value="NUDIX"/>
    <property type="match status" value="1"/>
</dbReference>
<reference evidence="4" key="1">
    <citation type="submission" date="2020-08" db="EMBL/GenBank/DDBJ databases">
        <title>Sequencing the genomes of 1000 actinobacteria strains.</title>
        <authorList>
            <person name="Klenk H.-P."/>
        </authorList>
    </citation>
    <scope>NUCLEOTIDE SEQUENCE [LARGE SCALE GENOMIC DNA]</scope>
    <source>
        <strain evidence="4">DSM 27064</strain>
    </source>
</reference>
<evidence type="ECO:0000256" key="2">
    <source>
        <dbReference type="ARBA" id="ARBA00022801"/>
    </source>
</evidence>
<keyword evidence="5" id="KW-1185">Reference proteome</keyword>
<dbReference type="RefSeq" id="WP_343048823.1">
    <property type="nucleotide sequence ID" value="NZ_JACIFD010000011.1"/>
</dbReference>
<dbReference type="InterPro" id="IPR015797">
    <property type="entry name" value="NUDIX_hydrolase-like_dom_sf"/>
</dbReference>
<evidence type="ECO:0000313" key="4">
    <source>
        <dbReference type="EMBL" id="MBB4071891.1"/>
    </source>
</evidence>
<dbReference type="InterPro" id="IPR020084">
    <property type="entry name" value="NUDIX_hydrolase_CS"/>
</dbReference>
<protein>
    <recommendedName>
        <fullName evidence="3">Nudix hydrolase domain-containing protein</fullName>
    </recommendedName>
</protein>
<gene>
    <name evidence="4" type="ORF">F5897_001210</name>
</gene>
<feature type="domain" description="Nudix hydrolase" evidence="3">
    <location>
        <begin position="3"/>
        <end position="133"/>
    </location>
</feature>
<dbReference type="CDD" id="cd04690">
    <property type="entry name" value="NUDIX_Hydrolase"/>
    <property type="match status" value="1"/>
</dbReference>
<dbReference type="PROSITE" id="PS00893">
    <property type="entry name" value="NUDIX_BOX"/>
    <property type="match status" value="1"/>
</dbReference>
<dbReference type="Proteomes" id="UP000571183">
    <property type="component" value="Unassembled WGS sequence"/>
</dbReference>
<comment type="cofactor">
    <cofactor evidence="1">
        <name>Mg(2+)</name>
        <dbReference type="ChEBI" id="CHEBI:18420"/>
    </cofactor>
</comment>
<proteinExistence type="predicted"/>
<evidence type="ECO:0000259" key="3">
    <source>
        <dbReference type="PROSITE" id="PS51462"/>
    </source>
</evidence>
<evidence type="ECO:0000313" key="5">
    <source>
        <dbReference type="Proteomes" id="UP000571183"/>
    </source>
</evidence>
<dbReference type="PANTHER" id="PTHR43046">
    <property type="entry name" value="GDP-MANNOSE MANNOSYL HYDROLASE"/>
    <property type="match status" value="1"/>
</dbReference>
<dbReference type="GO" id="GO:0016787">
    <property type="term" value="F:hydrolase activity"/>
    <property type="evidence" value="ECO:0007669"/>
    <property type="project" value="UniProtKB-KW"/>
</dbReference>
<dbReference type="SUPFAM" id="SSF55811">
    <property type="entry name" value="Nudix"/>
    <property type="match status" value="1"/>
</dbReference>
<dbReference type="AlphaFoldDB" id="A0A840DEN0"/>
<dbReference type="EMBL" id="JACIFD010000011">
    <property type="protein sequence ID" value="MBB4071891.1"/>
    <property type="molecule type" value="Genomic_DNA"/>
</dbReference>
<organism evidence="4 5">
    <name type="scientific">Canibacter oris</name>
    <dbReference type="NCBI Taxonomy" id="1365628"/>
    <lineage>
        <taxon>Bacteria</taxon>
        <taxon>Bacillati</taxon>
        <taxon>Actinomycetota</taxon>
        <taxon>Actinomycetes</taxon>
        <taxon>Micrococcales</taxon>
        <taxon>Microbacteriaceae</taxon>
        <taxon>Canibacter</taxon>
    </lineage>
</organism>
<sequence>MDNQEIIVAAVILENAAGQVLHVKKKDTTVFMLPGGKPEPGETMAECAVREVREELRLHLDAQQLKHFGTFTAAAANEAGAQVVATVFQELQQLAATPSPAAEIVDVAWIAPDTSRHDIAPLNTEHIFPRLIRHANSDCEF</sequence>
<accession>A0A840DEN0</accession>
<evidence type="ECO:0000256" key="1">
    <source>
        <dbReference type="ARBA" id="ARBA00001946"/>
    </source>
</evidence>
<keyword evidence="2" id="KW-0378">Hydrolase</keyword>
<dbReference type="InterPro" id="IPR000086">
    <property type="entry name" value="NUDIX_hydrolase_dom"/>
</dbReference>
<dbReference type="PROSITE" id="PS51462">
    <property type="entry name" value="NUDIX"/>
    <property type="match status" value="1"/>
</dbReference>
<comment type="caution">
    <text evidence="4">The sequence shown here is derived from an EMBL/GenBank/DDBJ whole genome shotgun (WGS) entry which is preliminary data.</text>
</comment>
<dbReference type="Gene3D" id="3.90.79.10">
    <property type="entry name" value="Nucleoside Triphosphate Pyrophosphohydrolase"/>
    <property type="match status" value="1"/>
</dbReference>